<sequence length="330" mass="37330">MPVHSSLLPAEEGWLTLFCYIYCNLLYWAAIGPSCVDFIYFRKLQLVSRVGMKEFLLALFRSSLAFLLLVAPTLGLSQQVQKVVVAHQNPWYKEEYSVLTNNKTVKQGPYQKSIGKNNLPLVRGFYSKGQKDSTWTTFYADGETLRERGAYEQDQRVGMWEFYTPTGTLAQNYDYTYRQVLFSKPITNDKCVFKVWSAEDDCRDTLQLERKPVYIGGLEAMQSVLQENLKYPVQALQRRISGTAKVAFLIDAEGNTSEYRVVKKLGSGCDAEALRLAKLLPATWVPARLDGRAVTVVCELPVVFALPTPAQKSPPSKSAKRKYVARSSTR</sequence>
<accession>A0A4Z0PC68</accession>
<dbReference type="AlphaFoldDB" id="A0A4Z0PC68"/>
<dbReference type="SUPFAM" id="SSF74653">
    <property type="entry name" value="TolA/TonB C-terminal domain"/>
    <property type="match status" value="1"/>
</dbReference>
<dbReference type="Pfam" id="PF03544">
    <property type="entry name" value="TonB_C"/>
    <property type="match status" value="1"/>
</dbReference>
<dbReference type="GO" id="GO:0031992">
    <property type="term" value="F:energy transducer activity"/>
    <property type="evidence" value="ECO:0007669"/>
    <property type="project" value="TreeGrafter"/>
</dbReference>
<feature type="transmembrane region" description="Helical" evidence="2">
    <location>
        <begin position="14"/>
        <end position="36"/>
    </location>
</feature>
<feature type="region of interest" description="Disordered" evidence="1">
    <location>
        <begin position="310"/>
        <end position="330"/>
    </location>
</feature>
<evidence type="ECO:0000256" key="2">
    <source>
        <dbReference type="SAM" id="Phobius"/>
    </source>
</evidence>
<dbReference type="GO" id="GO:0055085">
    <property type="term" value="P:transmembrane transport"/>
    <property type="evidence" value="ECO:0007669"/>
    <property type="project" value="InterPro"/>
</dbReference>
<dbReference type="EMBL" id="SRLA01000001">
    <property type="protein sequence ID" value="TGE09821.1"/>
    <property type="molecule type" value="Genomic_DNA"/>
</dbReference>
<keyword evidence="2" id="KW-0472">Membrane</keyword>
<dbReference type="PANTHER" id="PTHR33446">
    <property type="entry name" value="PROTEIN TONB-RELATED"/>
    <property type="match status" value="1"/>
</dbReference>
<feature type="compositionally biased region" description="Basic residues" evidence="1">
    <location>
        <begin position="318"/>
        <end position="330"/>
    </location>
</feature>
<evidence type="ECO:0000259" key="3">
    <source>
        <dbReference type="PROSITE" id="PS52015"/>
    </source>
</evidence>
<dbReference type="Gene3D" id="3.30.1150.10">
    <property type="match status" value="1"/>
</dbReference>
<reference evidence="4 5" key="1">
    <citation type="submission" date="2019-04" db="EMBL/GenBank/DDBJ databases">
        <authorList>
            <person name="Feng G."/>
            <person name="Zhang J."/>
            <person name="Zhu H."/>
        </authorList>
    </citation>
    <scope>NUCLEOTIDE SEQUENCE [LARGE SCALE GENOMIC DNA]</scope>
    <source>
        <strain evidence="4 5">92R-1</strain>
    </source>
</reference>
<gene>
    <name evidence="4" type="ORF">EU556_03050</name>
</gene>
<organism evidence="4 5">
    <name type="scientific">Hymenobacter fodinae</name>
    <dbReference type="NCBI Taxonomy" id="2510796"/>
    <lineage>
        <taxon>Bacteria</taxon>
        <taxon>Pseudomonadati</taxon>
        <taxon>Bacteroidota</taxon>
        <taxon>Cytophagia</taxon>
        <taxon>Cytophagales</taxon>
        <taxon>Hymenobacteraceae</taxon>
        <taxon>Hymenobacter</taxon>
    </lineage>
</organism>
<evidence type="ECO:0000256" key="1">
    <source>
        <dbReference type="SAM" id="MobiDB-lite"/>
    </source>
</evidence>
<dbReference type="InterPro" id="IPR051045">
    <property type="entry name" value="TonB-dependent_transducer"/>
</dbReference>
<dbReference type="Gene3D" id="3.90.930.1">
    <property type="match status" value="1"/>
</dbReference>
<keyword evidence="2" id="KW-1133">Transmembrane helix</keyword>
<dbReference type="PROSITE" id="PS52015">
    <property type="entry name" value="TONB_CTD"/>
    <property type="match status" value="1"/>
</dbReference>
<dbReference type="SUPFAM" id="SSF82185">
    <property type="entry name" value="Histone H3 K4-specific methyltransferase SET7/9 N-terminal domain"/>
    <property type="match status" value="1"/>
</dbReference>
<dbReference type="InterPro" id="IPR037682">
    <property type="entry name" value="TonB_C"/>
</dbReference>
<evidence type="ECO:0000313" key="4">
    <source>
        <dbReference type="EMBL" id="TGE09821.1"/>
    </source>
</evidence>
<dbReference type="PANTHER" id="PTHR33446:SF2">
    <property type="entry name" value="PROTEIN TONB"/>
    <property type="match status" value="1"/>
</dbReference>
<dbReference type="Proteomes" id="UP000298337">
    <property type="component" value="Unassembled WGS sequence"/>
</dbReference>
<keyword evidence="2" id="KW-0812">Transmembrane</keyword>
<feature type="transmembrane region" description="Helical" evidence="2">
    <location>
        <begin position="56"/>
        <end position="76"/>
    </location>
</feature>
<proteinExistence type="predicted"/>
<dbReference type="OrthoDB" id="1039448at2"/>
<name>A0A4Z0PC68_9BACT</name>
<feature type="domain" description="TonB C-terminal" evidence="3">
    <location>
        <begin position="216"/>
        <end position="313"/>
    </location>
</feature>
<comment type="caution">
    <text evidence="4">The sequence shown here is derived from an EMBL/GenBank/DDBJ whole genome shotgun (WGS) entry which is preliminary data.</text>
</comment>
<keyword evidence="5" id="KW-1185">Reference proteome</keyword>
<protein>
    <submittedName>
        <fullName evidence="4">Energy transducer TonB</fullName>
    </submittedName>
</protein>
<evidence type="ECO:0000313" key="5">
    <source>
        <dbReference type="Proteomes" id="UP000298337"/>
    </source>
</evidence>
<dbReference type="GO" id="GO:0098797">
    <property type="term" value="C:plasma membrane protein complex"/>
    <property type="evidence" value="ECO:0007669"/>
    <property type="project" value="TreeGrafter"/>
</dbReference>